<dbReference type="RefSeq" id="WP_165630415.1">
    <property type="nucleotide sequence ID" value="NZ_CP121270.1"/>
</dbReference>
<reference evidence="1" key="1">
    <citation type="submission" date="2023-04" db="EMBL/GenBank/DDBJ databases">
        <title>Complete genome sequence of a phthalic acid esters degrading bacterial strain.</title>
        <authorList>
            <person name="Weng L."/>
            <person name="Jia Y."/>
            <person name="Ren L."/>
        </authorList>
    </citation>
    <scope>NUCLEOTIDE SEQUENCE</scope>
    <source>
        <strain evidence="1">RL-LY01</strain>
    </source>
</reference>
<protein>
    <submittedName>
        <fullName evidence="1">MoaD/ThiS family protein</fullName>
    </submittedName>
</protein>
<dbReference type="AlphaFoldDB" id="A0AAX3TAD2"/>
<dbReference type="InterPro" id="IPR016155">
    <property type="entry name" value="Mopterin_synth/thiamin_S_b"/>
</dbReference>
<name>A0AAX3TAD2_9ACTN</name>
<dbReference type="SUPFAM" id="SSF54285">
    <property type="entry name" value="MoaD/ThiS"/>
    <property type="match status" value="1"/>
</dbReference>
<sequence length="82" mass="8520">MQLTVRFFAAARAAAGAEEKVIDVDPSTPLGALEGILAAGNPSLATVLERCSYLRDEIAFSDRTHALGTCTTLDVLPPFAGG</sequence>
<dbReference type="EMBL" id="CP121270">
    <property type="protein sequence ID" value="WFP25994.1"/>
    <property type="molecule type" value="Genomic_DNA"/>
</dbReference>
<gene>
    <name evidence="1" type="ORF">P9A14_05655</name>
</gene>
<dbReference type="InterPro" id="IPR012675">
    <property type="entry name" value="Beta-grasp_dom_sf"/>
</dbReference>
<evidence type="ECO:0000313" key="1">
    <source>
        <dbReference type="EMBL" id="WFP25994.1"/>
    </source>
</evidence>
<proteinExistence type="predicted"/>
<dbReference type="Gene3D" id="3.10.20.30">
    <property type="match status" value="1"/>
</dbReference>
<organism evidence="1 2">
    <name type="scientific">Gordonia hongkongensis</name>
    <dbReference type="NCBI Taxonomy" id="1701090"/>
    <lineage>
        <taxon>Bacteria</taxon>
        <taxon>Bacillati</taxon>
        <taxon>Actinomycetota</taxon>
        <taxon>Actinomycetes</taxon>
        <taxon>Mycobacteriales</taxon>
        <taxon>Gordoniaceae</taxon>
        <taxon>Gordonia</taxon>
    </lineage>
</organism>
<dbReference type="Proteomes" id="UP001213504">
    <property type="component" value="Chromosome"/>
</dbReference>
<accession>A0AAX3TAD2</accession>
<evidence type="ECO:0000313" key="2">
    <source>
        <dbReference type="Proteomes" id="UP001213504"/>
    </source>
</evidence>